<organism evidence="2 3">
    <name type="scientific">Brachyspira aalborgi</name>
    <dbReference type="NCBI Taxonomy" id="29522"/>
    <lineage>
        <taxon>Bacteria</taxon>
        <taxon>Pseudomonadati</taxon>
        <taxon>Spirochaetota</taxon>
        <taxon>Spirochaetia</taxon>
        <taxon>Brachyspirales</taxon>
        <taxon>Brachyspiraceae</taxon>
        <taxon>Brachyspira</taxon>
    </lineage>
</organism>
<dbReference type="AlphaFoldDB" id="A0A5C8D4I7"/>
<evidence type="ECO:0000313" key="3">
    <source>
        <dbReference type="Proteomes" id="UP000324638"/>
    </source>
</evidence>
<feature type="transmembrane region" description="Helical" evidence="1">
    <location>
        <begin position="21"/>
        <end position="40"/>
    </location>
</feature>
<name>A0A5C8D4I7_9SPIR</name>
<keyword evidence="1" id="KW-0472">Membrane</keyword>
<proteinExistence type="predicted"/>
<sequence length="300" mass="32585">MTNSKKIKRNIGASRRLAPFGHVRSITFTIILLAVALIFGCRKSVGGGDPTPIDPTKSMTGNLLIVSTDGKTNLNSIPLRFAGANATVTKVEVEQGKNLNLDINNFIVENNALKLTNIDLSTAEAAVSNKVTLTFDLSASSSSPITRYTDTADIFVGKMQTNISVETLKKLKFDVSDTVKGQESFDGDKLVQTETGKARSILFKNTDFQVDASDDSKFTLANANTGDDGNQIKMSEIATILSNSFNSSQDISTYNNNAGFEITSSTEGTKATFVIKFKPFNSFYKEHSITFDQKKGAWIE</sequence>
<keyword evidence="1" id="KW-1133">Transmembrane helix</keyword>
<gene>
    <name evidence="2" type="ORF">EPJ79_04435</name>
</gene>
<evidence type="ECO:0000256" key="1">
    <source>
        <dbReference type="SAM" id="Phobius"/>
    </source>
</evidence>
<dbReference type="EMBL" id="SAXU01000001">
    <property type="protein sequence ID" value="TXJ20397.1"/>
    <property type="molecule type" value="Genomic_DNA"/>
</dbReference>
<evidence type="ECO:0000313" key="2">
    <source>
        <dbReference type="EMBL" id="TXJ20397.1"/>
    </source>
</evidence>
<accession>A0A5C8D4I7</accession>
<comment type="caution">
    <text evidence="2">The sequence shown here is derived from an EMBL/GenBank/DDBJ whole genome shotgun (WGS) entry which is preliminary data.</text>
</comment>
<keyword evidence="1" id="KW-0812">Transmembrane</keyword>
<reference evidence="2 3" key="1">
    <citation type="journal article" date="1992" name="Lakartidningen">
        <title>[Penicillin V and not amoxicillin is the first choice preparation in acute otitis].</title>
        <authorList>
            <person name="Kamme C."/>
            <person name="Lundgren K."/>
            <person name="Prellner K."/>
        </authorList>
    </citation>
    <scope>NUCLEOTIDE SEQUENCE [LARGE SCALE GENOMIC DNA]</scope>
    <source>
        <strain evidence="2 3">513A</strain>
    </source>
</reference>
<dbReference type="Proteomes" id="UP000324638">
    <property type="component" value="Unassembled WGS sequence"/>
</dbReference>
<dbReference type="RefSeq" id="WP_147738588.1">
    <property type="nucleotide sequence ID" value="NZ_SAXU01000001.1"/>
</dbReference>
<protein>
    <submittedName>
        <fullName evidence="2">Uncharacterized protein</fullName>
    </submittedName>
</protein>